<accession>A0A8K0KE11</accession>
<dbReference type="PANTHER" id="PTHR10194">
    <property type="entry name" value="RAS GTPASE-ACTIVATING PROTEINS"/>
    <property type="match status" value="1"/>
</dbReference>
<dbReference type="OrthoDB" id="28245at2759"/>
<dbReference type="EMBL" id="KZ308645">
    <property type="protein sequence ID" value="KAG8232722.1"/>
    <property type="molecule type" value="Genomic_DNA"/>
</dbReference>
<evidence type="ECO:0000256" key="1">
    <source>
        <dbReference type="ARBA" id="ARBA00022553"/>
    </source>
</evidence>
<evidence type="ECO:0000313" key="2">
    <source>
        <dbReference type="EMBL" id="KAG8232722.1"/>
    </source>
</evidence>
<reference evidence="2" key="1">
    <citation type="submission" date="2013-04" db="EMBL/GenBank/DDBJ databases">
        <authorList>
            <person name="Qu J."/>
            <person name="Murali S.C."/>
            <person name="Bandaranaike D."/>
            <person name="Bellair M."/>
            <person name="Blankenburg K."/>
            <person name="Chao H."/>
            <person name="Dinh H."/>
            <person name="Doddapaneni H."/>
            <person name="Downs B."/>
            <person name="Dugan-Rocha S."/>
            <person name="Elkadiri S."/>
            <person name="Gnanaolivu R.D."/>
            <person name="Hernandez B."/>
            <person name="Javaid M."/>
            <person name="Jayaseelan J.C."/>
            <person name="Lee S."/>
            <person name="Li M."/>
            <person name="Ming W."/>
            <person name="Munidasa M."/>
            <person name="Muniz J."/>
            <person name="Nguyen L."/>
            <person name="Ongeri F."/>
            <person name="Osuji N."/>
            <person name="Pu L.-L."/>
            <person name="Puazo M."/>
            <person name="Qu C."/>
            <person name="Quiroz J."/>
            <person name="Raj R."/>
            <person name="Weissenberger G."/>
            <person name="Xin Y."/>
            <person name="Zou X."/>
            <person name="Han Y."/>
            <person name="Richards S."/>
            <person name="Worley K."/>
            <person name="Muzny D."/>
            <person name="Gibbs R."/>
        </authorList>
    </citation>
    <scope>NUCLEOTIDE SEQUENCE</scope>
    <source>
        <strain evidence="2">Sampled in the wild</strain>
    </source>
</reference>
<comment type="caution">
    <text evidence="2">The sequence shown here is derived from an EMBL/GenBank/DDBJ whole genome shotgun (WGS) entry which is preliminary data.</text>
</comment>
<dbReference type="InterPro" id="IPR039360">
    <property type="entry name" value="Ras_GTPase"/>
</dbReference>
<protein>
    <recommendedName>
        <fullName evidence="4">Neurofibromin</fullName>
    </recommendedName>
</protein>
<dbReference type="AlphaFoldDB" id="A0A8K0KE11"/>
<feature type="non-terminal residue" evidence="2">
    <location>
        <position position="1"/>
    </location>
</feature>
<evidence type="ECO:0008006" key="4">
    <source>
        <dbReference type="Google" id="ProtNLM"/>
    </source>
</evidence>
<dbReference type="Proteomes" id="UP000792457">
    <property type="component" value="Unassembled WGS sequence"/>
</dbReference>
<organism evidence="2 3">
    <name type="scientific">Ladona fulva</name>
    <name type="common">Scarce chaser dragonfly</name>
    <name type="synonym">Libellula fulva</name>
    <dbReference type="NCBI Taxonomy" id="123851"/>
    <lineage>
        <taxon>Eukaryota</taxon>
        <taxon>Metazoa</taxon>
        <taxon>Ecdysozoa</taxon>
        <taxon>Arthropoda</taxon>
        <taxon>Hexapoda</taxon>
        <taxon>Insecta</taxon>
        <taxon>Pterygota</taxon>
        <taxon>Palaeoptera</taxon>
        <taxon>Odonata</taxon>
        <taxon>Epiprocta</taxon>
        <taxon>Anisoptera</taxon>
        <taxon>Libelluloidea</taxon>
        <taxon>Libellulidae</taxon>
        <taxon>Ladona</taxon>
    </lineage>
</organism>
<gene>
    <name evidence="2" type="ORF">J437_LFUL013315</name>
</gene>
<evidence type="ECO:0000313" key="3">
    <source>
        <dbReference type="Proteomes" id="UP000792457"/>
    </source>
</evidence>
<keyword evidence="1" id="KW-0597">Phosphoprotein</keyword>
<dbReference type="PANTHER" id="PTHR10194:SF142">
    <property type="entry name" value="NEUROFIBROMIN"/>
    <property type="match status" value="1"/>
</dbReference>
<proteinExistence type="predicted"/>
<name>A0A8K0KE11_LADFU</name>
<reference evidence="2" key="2">
    <citation type="submission" date="2017-10" db="EMBL/GenBank/DDBJ databases">
        <title>Ladona fulva Genome sequencing and assembly.</title>
        <authorList>
            <person name="Murali S."/>
            <person name="Richards S."/>
            <person name="Bandaranaike D."/>
            <person name="Bellair M."/>
            <person name="Blankenburg K."/>
            <person name="Chao H."/>
            <person name="Dinh H."/>
            <person name="Doddapaneni H."/>
            <person name="Dugan-Rocha S."/>
            <person name="Elkadiri S."/>
            <person name="Gnanaolivu R."/>
            <person name="Hernandez B."/>
            <person name="Skinner E."/>
            <person name="Javaid M."/>
            <person name="Lee S."/>
            <person name="Li M."/>
            <person name="Ming W."/>
            <person name="Munidasa M."/>
            <person name="Muniz J."/>
            <person name="Nguyen L."/>
            <person name="Hughes D."/>
            <person name="Osuji N."/>
            <person name="Pu L.-L."/>
            <person name="Puazo M."/>
            <person name="Qu C."/>
            <person name="Quiroz J."/>
            <person name="Raj R."/>
            <person name="Weissenberger G."/>
            <person name="Xin Y."/>
            <person name="Zou X."/>
            <person name="Han Y."/>
            <person name="Worley K."/>
            <person name="Muzny D."/>
            <person name="Gibbs R."/>
        </authorList>
    </citation>
    <scope>NUCLEOTIDE SEQUENCE</scope>
    <source>
        <strain evidence="2">Sampled in the wild</strain>
    </source>
</reference>
<keyword evidence="3" id="KW-1185">Reference proteome</keyword>
<sequence length="328" mass="37132">MPCRTGPQTTHSRVNIEQNKNCLIQISRYRFSLVISGLTKILQKVNEMFPKQPGPDFERNFYDSLVIVMDTLEKCLSGQPNDTNRLDETMNVKLLLREICQFIETIQKFRLLKKSAHLVLIASLEKATWNWMDTYPNEFAELQIKPNENLSKCCEALFDILDGCGDNRKVRLVTWPLQIMLLLLSPKVLEEIVNADMGAPCSPRHSKKKHFIDSIKRAVGPHGTNKYTEAAALTCVKLCKASTYISNLDPNNVAFTLVQSVINDLKLKNLASKVLFALSLNFFGAVFNRISARLQELSACNDENPDYSDIELIQHINVDVNGLTKLLS</sequence>